<dbReference type="EnsemblPlants" id="LPERR03G29980.1">
    <property type="protein sequence ID" value="LPERR03G29980.1"/>
    <property type="gene ID" value="LPERR03G29980"/>
</dbReference>
<dbReference type="HOGENOM" id="CLU_2761439_0_0_1"/>
<evidence type="ECO:0008006" key="4">
    <source>
        <dbReference type="Google" id="ProtNLM"/>
    </source>
</evidence>
<proteinExistence type="predicted"/>
<keyword evidence="1" id="KW-0732">Signal</keyword>
<dbReference type="AlphaFoldDB" id="A0A0D9VZI7"/>
<evidence type="ECO:0000313" key="2">
    <source>
        <dbReference type="EnsemblPlants" id="LPERR03G29980.1"/>
    </source>
</evidence>
<feature type="signal peptide" evidence="1">
    <location>
        <begin position="1"/>
        <end position="19"/>
    </location>
</feature>
<dbReference type="Gramene" id="LPERR03G29980.1">
    <property type="protein sequence ID" value="LPERR03G29980.1"/>
    <property type="gene ID" value="LPERR03G29980"/>
</dbReference>
<keyword evidence="3" id="KW-1185">Reference proteome</keyword>
<dbReference type="Proteomes" id="UP000032180">
    <property type="component" value="Chromosome 3"/>
</dbReference>
<evidence type="ECO:0000256" key="1">
    <source>
        <dbReference type="SAM" id="SignalP"/>
    </source>
</evidence>
<evidence type="ECO:0000313" key="3">
    <source>
        <dbReference type="Proteomes" id="UP000032180"/>
    </source>
</evidence>
<sequence>MRPSAGKLLAGLVLGPGLCAPKEKCQAAAAAVLHGTQAPGRWRRGAIHAPLKASVLHPWGIDHWSVLLHY</sequence>
<reference evidence="2 3" key="1">
    <citation type="submission" date="2012-08" db="EMBL/GenBank/DDBJ databases">
        <title>Oryza genome evolution.</title>
        <authorList>
            <person name="Wing R.A."/>
        </authorList>
    </citation>
    <scope>NUCLEOTIDE SEQUENCE</scope>
</reference>
<protein>
    <recommendedName>
        <fullName evidence="4">Secreted protein</fullName>
    </recommendedName>
</protein>
<name>A0A0D9VZI7_9ORYZ</name>
<accession>A0A0D9VZI7</accession>
<feature type="chain" id="PRO_5002348439" description="Secreted protein" evidence="1">
    <location>
        <begin position="20"/>
        <end position="70"/>
    </location>
</feature>
<reference evidence="2" key="3">
    <citation type="submission" date="2015-04" db="UniProtKB">
        <authorList>
            <consortium name="EnsemblPlants"/>
        </authorList>
    </citation>
    <scope>IDENTIFICATION</scope>
</reference>
<organism evidence="2 3">
    <name type="scientific">Leersia perrieri</name>
    <dbReference type="NCBI Taxonomy" id="77586"/>
    <lineage>
        <taxon>Eukaryota</taxon>
        <taxon>Viridiplantae</taxon>
        <taxon>Streptophyta</taxon>
        <taxon>Embryophyta</taxon>
        <taxon>Tracheophyta</taxon>
        <taxon>Spermatophyta</taxon>
        <taxon>Magnoliopsida</taxon>
        <taxon>Liliopsida</taxon>
        <taxon>Poales</taxon>
        <taxon>Poaceae</taxon>
        <taxon>BOP clade</taxon>
        <taxon>Oryzoideae</taxon>
        <taxon>Oryzeae</taxon>
        <taxon>Oryzinae</taxon>
        <taxon>Leersia</taxon>
    </lineage>
</organism>
<reference evidence="3" key="2">
    <citation type="submission" date="2013-12" db="EMBL/GenBank/DDBJ databases">
        <authorList>
            <person name="Yu Y."/>
            <person name="Lee S."/>
            <person name="de Baynast K."/>
            <person name="Wissotski M."/>
            <person name="Liu L."/>
            <person name="Talag J."/>
            <person name="Goicoechea J."/>
            <person name="Angelova A."/>
            <person name="Jetty R."/>
            <person name="Kudrna D."/>
            <person name="Golser W."/>
            <person name="Rivera L."/>
            <person name="Zhang J."/>
            <person name="Wing R."/>
        </authorList>
    </citation>
    <scope>NUCLEOTIDE SEQUENCE</scope>
</reference>